<protein>
    <submittedName>
        <fullName evidence="2">Uncharacterized protein</fullName>
    </submittedName>
</protein>
<name>A0A9C7BHR5_9VIRU</name>
<dbReference type="EMBL" id="LC738874">
    <property type="protein sequence ID" value="BDT62333.1"/>
    <property type="molecule type" value="Genomic_DNA"/>
</dbReference>
<keyword evidence="1" id="KW-0472">Membrane</keyword>
<accession>A0A9C7BHR5</accession>
<keyword evidence="1" id="KW-0812">Transmembrane</keyword>
<evidence type="ECO:0000256" key="1">
    <source>
        <dbReference type="SAM" id="Phobius"/>
    </source>
</evidence>
<feature type="transmembrane region" description="Helical" evidence="1">
    <location>
        <begin position="373"/>
        <end position="401"/>
    </location>
</feature>
<evidence type="ECO:0000313" key="2">
    <source>
        <dbReference type="EMBL" id="BDT62333.1"/>
    </source>
</evidence>
<proteinExistence type="predicted"/>
<sequence length="430" mass="50193">MNNHHRVIYILLWAGIVSIYGSNETDIDTDVNIEDDIIVNTSTDYFSDKIHQREIGVHNESDIIYMVVDNLFDPSLRVYDGEEGSIVIPIDMPISLYCAVCINREALSIINIHDYKIYIEELKKVKSYTNHLTINTDKHMCLVELFVILSGIQPDKSYRLLCKIQNTFTNEVKYMQTYINSNNNVRYIYNDLFQVQKGVNGLACKKYGKENVVNDKRYIYFWGRLVEVKESCQQIITNDNYPKEKISDKFATSAKYKILPIIENGLYLSNVNQVLTTNIDDYAFSDKIICIRYSYFINSKKKNVVRATVWYLDNNTPNIISVPIQANSSCVYPLMRFPIKKPTGWKNELDEFNIDTNTNTNIDTNTYIDILTVIGYCVTVILCIIIFVCLIIHADSLYFCAMRQRRSERYSDYRQEFEPIRRQISKREII</sequence>
<reference evidence="2" key="1">
    <citation type="submission" date="2022-10" db="EMBL/GenBank/DDBJ databases">
        <title>Genome sequences of endogenous nimaviruses in decapod crustaceans.</title>
        <authorList>
            <person name="Kawato S."/>
            <person name="Nozaki R."/>
            <person name="Kondo H."/>
            <person name="Hirono I."/>
        </authorList>
    </citation>
    <scope>NUCLEOTIDE SEQUENCE</scope>
    <source>
        <strain evidence="2">Okinawa2016</strain>
    </source>
</reference>
<organism evidence="2">
    <name type="scientific">Melicertus latisulcatus majanivirus</name>
    <dbReference type="NCBI Taxonomy" id="2984277"/>
    <lineage>
        <taxon>Viruses</taxon>
        <taxon>Viruses incertae sedis</taxon>
        <taxon>Naldaviricetes</taxon>
        <taxon>Nimaviridae</taxon>
    </lineage>
</organism>
<keyword evidence="1" id="KW-1133">Transmembrane helix</keyword>